<sequence length="468" mass="50676">MLLRGLGLVVVMGGVEFIGVDLDSIDGRLRAVIDYAIKAWMGVEVGGESVRGLFSDDVDYRLFTGLGFRDLAGIAVSRHYAVLVMGVGEHYHPTYVVGVNDGGKLFINGGGWAYADHCSAEPSFMRHFLSGGALRVVGVDDSEVKGLLGFDLDAGYEGVDLGSALGSRVRVRGDLVLQVLPIEDYVDEITRAAEEQYVNAASHVIMRRAMNALDKYGIAATLDGDVLMVEASGLGGDVNSILNEIAKLLARDLVIDDMLTNGHPDVEVKRVASDWVLVHYGYSGLNEWFLELGVRYMEYLGVGLITIKPTAQPSGCRYVVGCGDLPRLVRESLWGGEGVQEVDIGGYEITYHGLPRSVTLSLKPSFMGKPLMITANAEPSDLGVTRDLVIEHPRHGTYKAVLTEARMIRASRVTDTLTPYKNALRLRKMTAKAGGIAEYALPQGVRGITLGINLSRPITKNCDAENDE</sequence>
<reference evidence="1 2" key="1">
    <citation type="journal article" date="2010" name="Stand. Genomic Sci.">
        <title>Complete genome sequence of Vulcanisaeta distributa type strain (IC-017).</title>
        <authorList>
            <person name="Mavromatis K."/>
            <person name="Sikorski J."/>
            <person name="Pabst E."/>
            <person name="Teshima H."/>
            <person name="Lapidus A."/>
            <person name="Lucas S."/>
            <person name="Nolan M."/>
            <person name="Glavina Del Rio T."/>
            <person name="Cheng J.F."/>
            <person name="Bruce D."/>
            <person name="Goodwin L."/>
            <person name="Pitluck S."/>
            <person name="Liolios K."/>
            <person name="Ivanova N."/>
            <person name="Mikhailova N."/>
            <person name="Pati A."/>
            <person name="Chen A."/>
            <person name="Palaniappan K."/>
            <person name="Land M."/>
            <person name="Hauser L."/>
            <person name="Chang Y.J."/>
            <person name="Jeffries C.D."/>
            <person name="Rohde M."/>
            <person name="Spring S."/>
            <person name="Goker M."/>
            <person name="Wirth R."/>
            <person name="Woyke T."/>
            <person name="Bristow J."/>
            <person name="Eisen J.A."/>
            <person name="Markowitz V."/>
            <person name="Hugenholtz P."/>
            <person name="Klenk H.P."/>
            <person name="Kyrpides N.C."/>
        </authorList>
    </citation>
    <scope>NUCLEOTIDE SEQUENCE [LARGE SCALE GENOMIC DNA]</scope>
    <source>
        <strain evidence="2">DSM 14429 / JCM 11212 / NBRC 100878 / IC-017</strain>
    </source>
</reference>
<evidence type="ECO:0000313" key="1">
    <source>
        <dbReference type="EMBL" id="ADN49583.1"/>
    </source>
</evidence>
<protein>
    <submittedName>
        <fullName evidence="1">Uncharacterized protein</fullName>
    </submittedName>
</protein>
<evidence type="ECO:0000313" key="2">
    <source>
        <dbReference type="Proteomes" id="UP000006681"/>
    </source>
</evidence>
<organism evidence="1 2">
    <name type="scientific">Vulcanisaeta distributa (strain DSM 14429 / JCM 11212 / NBRC 100878 / IC-017)</name>
    <dbReference type="NCBI Taxonomy" id="572478"/>
    <lineage>
        <taxon>Archaea</taxon>
        <taxon>Thermoproteota</taxon>
        <taxon>Thermoprotei</taxon>
        <taxon>Thermoproteales</taxon>
        <taxon>Thermoproteaceae</taxon>
        <taxon>Vulcanisaeta</taxon>
    </lineage>
</organism>
<dbReference type="EMBL" id="CP002100">
    <property type="protein sequence ID" value="ADN49583.1"/>
    <property type="molecule type" value="Genomic_DNA"/>
</dbReference>
<reference evidence="2" key="2">
    <citation type="journal article" date="2010" name="Stand. Genomic Sci.">
        <title>Complete genome sequence of Vulcanisaeta distributa type strain (IC-017T).</title>
        <authorList>
            <person name="Mavromatis K."/>
            <person name="Sikorski J."/>
            <person name="Pabst E."/>
            <person name="Teshima H."/>
            <person name="Lapidus A."/>
            <person name="Lucas S."/>
            <person name="Nolan M."/>
            <person name="Glavina Del Rio T."/>
            <person name="Cheng J."/>
            <person name="Bruce D."/>
            <person name="Goodwin L."/>
            <person name="Pitluck S."/>
            <person name="Liolios K."/>
            <person name="Ivanova N."/>
            <person name="Mikhailova N."/>
            <person name="Pati A."/>
            <person name="Chen A."/>
            <person name="Palaniappan K."/>
            <person name="Land M."/>
            <person name="Hauser L."/>
            <person name="Chang Y."/>
            <person name="Jeffries C."/>
            <person name="Rohde M."/>
            <person name="Spring S."/>
            <person name="Goker M."/>
            <person name="Wirth R."/>
            <person name="Woyke T."/>
            <person name="Bristow J."/>
            <person name="Eisen J."/>
            <person name="Markowitz V."/>
            <person name="Hugenholtz P."/>
            <person name="Klenk H."/>
            <person name="Kyrpides N."/>
        </authorList>
    </citation>
    <scope>NUCLEOTIDE SEQUENCE [LARGE SCALE GENOMIC DNA]</scope>
    <source>
        <strain evidence="2">DSM 14429 / JCM 11212 / NBRC 100878 / IC-017</strain>
    </source>
</reference>
<dbReference type="HOGENOM" id="CLU_583462_0_0_2"/>
<accession>E1QSR6</accession>
<gene>
    <name evidence="1" type="ordered locus">Vdis_0170</name>
</gene>
<dbReference type="Proteomes" id="UP000006681">
    <property type="component" value="Chromosome"/>
</dbReference>
<dbReference type="AlphaFoldDB" id="E1QSR6"/>
<proteinExistence type="predicted"/>
<dbReference type="KEGG" id="vdi:Vdis_0170"/>
<name>E1QSR6_VULDI</name>
<keyword evidence="2" id="KW-1185">Reference proteome</keyword>